<dbReference type="InterPro" id="IPR002429">
    <property type="entry name" value="CcO_II-like_C"/>
</dbReference>
<dbReference type="GO" id="GO:0042773">
    <property type="term" value="P:ATP synthesis coupled electron transport"/>
    <property type="evidence" value="ECO:0007669"/>
    <property type="project" value="TreeGrafter"/>
</dbReference>
<evidence type="ECO:0000256" key="13">
    <source>
        <dbReference type="ARBA" id="ARBA00023136"/>
    </source>
</evidence>
<dbReference type="GO" id="GO:0020037">
    <property type="term" value="F:heme binding"/>
    <property type="evidence" value="ECO:0007669"/>
    <property type="project" value="InterPro"/>
</dbReference>
<dbReference type="Gene3D" id="1.10.287.90">
    <property type="match status" value="1"/>
</dbReference>
<keyword evidence="4 16" id="KW-0349">Heme</keyword>
<evidence type="ECO:0000256" key="10">
    <source>
        <dbReference type="ARBA" id="ARBA00022989"/>
    </source>
</evidence>
<evidence type="ECO:0000256" key="9">
    <source>
        <dbReference type="ARBA" id="ARBA00022982"/>
    </source>
</evidence>
<gene>
    <name evidence="23" type="ORF">BVG16_19985</name>
</gene>
<evidence type="ECO:0000256" key="7">
    <source>
        <dbReference type="ARBA" id="ARBA00022723"/>
    </source>
</evidence>
<name>A0A1T2X708_9BACL</name>
<dbReference type="PROSITE" id="PS00078">
    <property type="entry name" value="COX2"/>
    <property type="match status" value="1"/>
</dbReference>
<comment type="cofactor">
    <cofactor evidence="18">
        <name>Cu cation</name>
        <dbReference type="ChEBI" id="CHEBI:23378"/>
    </cofactor>
    <text evidence="18">Binds a copper A center.</text>
</comment>
<comment type="caution">
    <text evidence="23">The sequence shown here is derived from an EMBL/GenBank/DDBJ whole genome shotgun (WGS) entry which is preliminary data.</text>
</comment>
<dbReference type="PANTHER" id="PTHR22888:SF10">
    <property type="entry name" value="CYTOCHROME C OXIDASE SUBUNIT 2"/>
    <property type="match status" value="1"/>
</dbReference>
<evidence type="ECO:0000256" key="11">
    <source>
        <dbReference type="ARBA" id="ARBA00023004"/>
    </source>
</evidence>
<dbReference type="Pfam" id="PF00034">
    <property type="entry name" value="Cytochrom_C"/>
    <property type="match status" value="1"/>
</dbReference>
<dbReference type="InterPro" id="IPR011759">
    <property type="entry name" value="Cyt_c_oxidase_su2_TM_dom"/>
</dbReference>
<dbReference type="PANTHER" id="PTHR22888">
    <property type="entry name" value="CYTOCHROME C OXIDASE, SUBUNIT II"/>
    <property type="match status" value="1"/>
</dbReference>
<keyword evidence="24" id="KW-1185">Reference proteome</keyword>
<feature type="domain" description="Cytochrome c" evidence="22">
    <location>
        <begin position="246"/>
        <end position="337"/>
    </location>
</feature>
<comment type="catalytic activity">
    <reaction evidence="15 18">
        <text>4 Fe(II)-[cytochrome c] + O2 + 8 H(+)(in) = 4 Fe(III)-[cytochrome c] + 2 H2O + 4 H(+)(out)</text>
        <dbReference type="Rhea" id="RHEA:11436"/>
        <dbReference type="Rhea" id="RHEA-COMP:10350"/>
        <dbReference type="Rhea" id="RHEA-COMP:14399"/>
        <dbReference type="ChEBI" id="CHEBI:15377"/>
        <dbReference type="ChEBI" id="CHEBI:15378"/>
        <dbReference type="ChEBI" id="CHEBI:15379"/>
        <dbReference type="ChEBI" id="CHEBI:29033"/>
        <dbReference type="ChEBI" id="CHEBI:29034"/>
        <dbReference type="EC" id="7.1.1.9"/>
    </reaction>
</comment>
<dbReference type="AlphaFoldDB" id="A0A1T2X708"/>
<keyword evidence="9 17" id="KW-0249">Electron transport</keyword>
<dbReference type="GO" id="GO:0005886">
    <property type="term" value="C:plasma membrane"/>
    <property type="evidence" value="ECO:0007669"/>
    <property type="project" value="UniProtKB-SubCell"/>
</dbReference>
<keyword evidence="11 16" id="KW-0408">Iron</keyword>
<dbReference type="PROSITE" id="PS50999">
    <property type="entry name" value="COX2_TM"/>
    <property type="match status" value="1"/>
</dbReference>
<dbReference type="GO" id="GO:0005507">
    <property type="term" value="F:copper ion binding"/>
    <property type="evidence" value="ECO:0007669"/>
    <property type="project" value="InterPro"/>
</dbReference>
<dbReference type="InterPro" id="IPR045187">
    <property type="entry name" value="CcO_II"/>
</dbReference>
<proteinExistence type="inferred from homology"/>
<evidence type="ECO:0000256" key="1">
    <source>
        <dbReference type="ARBA" id="ARBA00004141"/>
    </source>
</evidence>
<dbReference type="STRING" id="1324314.BVG16_19985"/>
<evidence type="ECO:0000256" key="2">
    <source>
        <dbReference type="ARBA" id="ARBA00007866"/>
    </source>
</evidence>
<dbReference type="OrthoDB" id="9781261at2"/>
<dbReference type="InterPro" id="IPR001505">
    <property type="entry name" value="Copper_CuA"/>
</dbReference>
<evidence type="ECO:0000313" key="24">
    <source>
        <dbReference type="Proteomes" id="UP000190188"/>
    </source>
</evidence>
<accession>A0A1T2X708</accession>
<evidence type="ECO:0000259" key="20">
    <source>
        <dbReference type="PROSITE" id="PS50857"/>
    </source>
</evidence>
<dbReference type="SUPFAM" id="SSF46626">
    <property type="entry name" value="Cytochrome c"/>
    <property type="match status" value="1"/>
</dbReference>
<dbReference type="PROSITE" id="PS50857">
    <property type="entry name" value="COX2_CUA"/>
    <property type="match status" value="1"/>
</dbReference>
<organism evidence="23 24">
    <name type="scientific">Paenibacillus selenitireducens</name>
    <dbReference type="NCBI Taxonomy" id="1324314"/>
    <lineage>
        <taxon>Bacteria</taxon>
        <taxon>Bacillati</taxon>
        <taxon>Bacillota</taxon>
        <taxon>Bacilli</taxon>
        <taxon>Bacillales</taxon>
        <taxon>Paenibacillaceae</taxon>
        <taxon>Paenibacillus</taxon>
    </lineage>
</organism>
<dbReference type="EC" id="7.1.1.9" evidence="18"/>
<keyword evidence="3 17" id="KW-0813">Transport</keyword>
<dbReference type="InterPro" id="IPR014222">
    <property type="entry name" value="Cyt_c_oxidase_su2"/>
</dbReference>
<dbReference type="CDD" id="cd04213">
    <property type="entry name" value="CuRO_CcO_Caa3_II"/>
    <property type="match status" value="1"/>
</dbReference>
<evidence type="ECO:0000256" key="12">
    <source>
        <dbReference type="ARBA" id="ARBA00023008"/>
    </source>
</evidence>
<keyword evidence="5 17" id="KW-0679">Respiratory chain</keyword>
<dbReference type="GO" id="GO:0004129">
    <property type="term" value="F:cytochrome-c oxidase activity"/>
    <property type="evidence" value="ECO:0007669"/>
    <property type="project" value="UniProtKB-EC"/>
</dbReference>
<dbReference type="PROSITE" id="PS51257">
    <property type="entry name" value="PROKAR_LIPOPROTEIN"/>
    <property type="match status" value="1"/>
</dbReference>
<keyword evidence="6 17" id="KW-0812">Transmembrane</keyword>
<reference evidence="23 24" key="1">
    <citation type="submission" date="2017-01" db="EMBL/GenBank/DDBJ databases">
        <title>Genome analysis of Paenibacillus selenitrireducens ES3-24.</title>
        <authorList>
            <person name="Xu D."/>
            <person name="Yao R."/>
            <person name="Zheng S."/>
        </authorList>
    </citation>
    <scope>NUCLEOTIDE SEQUENCE [LARGE SCALE GENOMIC DNA]</scope>
    <source>
        <strain evidence="23 24">ES3-24</strain>
    </source>
</reference>
<dbReference type="Gene3D" id="2.60.40.420">
    <property type="entry name" value="Cupredoxins - blue copper proteins"/>
    <property type="match status" value="1"/>
</dbReference>
<evidence type="ECO:0000256" key="19">
    <source>
        <dbReference type="SAM" id="Phobius"/>
    </source>
</evidence>
<dbReference type="RefSeq" id="WP_078500893.1">
    <property type="nucleotide sequence ID" value="NZ_MSZX01000008.1"/>
</dbReference>
<comment type="subcellular location">
    <subcellularLocation>
        <location evidence="17">Cell membrane</location>
        <topology evidence="17">Multi-pass membrane protein</topology>
    </subcellularLocation>
    <subcellularLocation>
        <location evidence="1">Membrane</location>
        <topology evidence="1">Multi-pass membrane protein</topology>
    </subcellularLocation>
</comment>
<dbReference type="InterPro" id="IPR008972">
    <property type="entry name" value="Cupredoxin"/>
</dbReference>
<dbReference type="SUPFAM" id="SSF81464">
    <property type="entry name" value="Cytochrome c oxidase subunit II-like, transmembrane region"/>
    <property type="match status" value="1"/>
</dbReference>
<dbReference type="Proteomes" id="UP000190188">
    <property type="component" value="Unassembled WGS sequence"/>
</dbReference>
<evidence type="ECO:0000256" key="3">
    <source>
        <dbReference type="ARBA" id="ARBA00022448"/>
    </source>
</evidence>
<evidence type="ECO:0000256" key="15">
    <source>
        <dbReference type="ARBA" id="ARBA00047816"/>
    </source>
</evidence>
<feature type="domain" description="Cytochrome oxidase subunit II copper A binding" evidence="20">
    <location>
        <begin position="125"/>
        <end position="238"/>
    </location>
</feature>
<evidence type="ECO:0000256" key="4">
    <source>
        <dbReference type="ARBA" id="ARBA00022617"/>
    </source>
</evidence>
<evidence type="ECO:0000256" key="18">
    <source>
        <dbReference type="RuleBase" id="RU004024"/>
    </source>
</evidence>
<keyword evidence="8" id="KW-1278">Translocase</keyword>
<keyword evidence="10 19" id="KW-1133">Transmembrane helix</keyword>
<dbReference type="InterPro" id="IPR034236">
    <property type="entry name" value="CuRO_CcO_Caa3_II"/>
</dbReference>
<feature type="transmembrane region" description="Helical" evidence="19">
    <location>
        <begin position="93"/>
        <end position="115"/>
    </location>
</feature>
<feature type="transmembrane region" description="Helical" evidence="19">
    <location>
        <begin position="51"/>
        <end position="72"/>
    </location>
</feature>
<evidence type="ECO:0000259" key="21">
    <source>
        <dbReference type="PROSITE" id="PS50999"/>
    </source>
</evidence>
<keyword evidence="7 16" id="KW-0479">Metal-binding</keyword>
<dbReference type="InterPro" id="IPR009056">
    <property type="entry name" value="Cyt_c-like_dom"/>
</dbReference>
<dbReference type="NCBIfam" id="TIGR02866">
    <property type="entry name" value="CoxB"/>
    <property type="match status" value="1"/>
</dbReference>
<evidence type="ECO:0000256" key="17">
    <source>
        <dbReference type="RuleBase" id="RU000456"/>
    </source>
</evidence>
<evidence type="ECO:0000256" key="14">
    <source>
        <dbReference type="ARBA" id="ARBA00024688"/>
    </source>
</evidence>
<dbReference type="Pfam" id="PF02790">
    <property type="entry name" value="COX2_TM"/>
    <property type="match status" value="1"/>
</dbReference>
<dbReference type="InterPro" id="IPR036257">
    <property type="entry name" value="Cyt_c_oxidase_su2_TM_sf"/>
</dbReference>
<dbReference type="InterPro" id="IPR036909">
    <property type="entry name" value="Cyt_c-like_dom_sf"/>
</dbReference>
<evidence type="ECO:0000256" key="16">
    <source>
        <dbReference type="PROSITE-ProRule" id="PRU00433"/>
    </source>
</evidence>
<dbReference type="GO" id="GO:0016491">
    <property type="term" value="F:oxidoreductase activity"/>
    <property type="evidence" value="ECO:0007669"/>
    <property type="project" value="InterPro"/>
</dbReference>
<evidence type="ECO:0000259" key="22">
    <source>
        <dbReference type="PROSITE" id="PS51007"/>
    </source>
</evidence>
<keyword evidence="12 18" id="KW-0186">Copper</keyword>
<evidence type="ECO:0000256" key="8">
    <source>
        <dbReference type="ARBA" id="ARBA00022967"/>
    </source>
</evidence>
<evidence type="ECO:0000256" key="6">
    <source>
        <dbReference type="ARBA" id="ARBA00022692"/>
    </source>
</evidence>
<keyword evidence="13 19" id="KW-0472">Membrane</keyword>
<evidence type="ECO:0000256" key="5">
    <source>
        <dbReference type="ARBA" id="ARBA00022660"/>
    </source>
</evidence>
<sequence>MMNRWHAVKRLLPILAGLALLLSACGRADLSTLQPQGPIAEKQYDLMKLSIGMMTVVVVIVFVILGYVLVRFRKRPGQTDIPKQVEGSHKLEIIWTVIPIILLVILVIPTVKYVFEFAEDYSKDKNAVQVKVTSHQYWWEFEYPQYGVKTGQELVIPTSKKISLQLNTADVLHSFWVPSLFGKIDTNPEGTTNKAYFEAPKAGVYFGKCAELCGPSHALMDFKVKAVDDAKFDEWVKEMKAPAVLPEDPALAATFEQKCLSCHAVGDKGGTLGPNLTGIGNKQAIASVLLGTDGTVEENLKTWISDPVKVKPGSKMPKVPLTAEELDGISKYLANYKLNYDNSGN</sequence>
<dbReference type="Pfam" id="PF00116">
    <property type="entry name" value="COX2"/>
    <property type="match status" value="1"/>
</dbReference>
<evidence type="ECO:0000313" key="23">
    <source>
        <dbReference type="EMBL" id="OPA75622.1"/>
    </source>
</evidence>
<comment type="function">
    <text evidence="14 18">Subunits I and II form the functional core of the enzyme complex. Electrons originating in cytochrome c are transferred via heme a and Cu(A) to the binuclear center formed by heme a3 and Cu(B).</text>
</comment>
<dbReference type="EMBL" id="MSZX01000008">
    <property type="protein sequence ID" value="OPA75622.1"/>
    <property type="molecule type" value="Genomic_DNA"/>
</dbReference>
<dbReference type="PRINTS" id="PR01166">
    <property type="entry name" value="CYCOXIDASEII"/>
</dbReference>
<dbReference type="PROSITE" id="PS51007">
    <property type="entry name" value="CYTC"/>
    <property type="match status" value="1"/>
</dbReference>
<protein>
    <recommendedName>
        <fullName evidence="18">Cytochrome c oxidase subunit 2</fullName>
        <ecNumber evidence="18">7.1.1.9</ecNumber>
    </recommendedName>
</protein>
<dbReference type="SUPFAM" id="SSF49503">
    <property type="entry name" value="Cupredoxins"/>
    <property type="match status" value="1"/>
</dbReference>
<feature type="domain" description="Cytochrome oxidase subunit II transmembrane region profile" evidence="21">
    <location>
        <begin position="24"/>
        <end position="121"/>
    </location>
</feature>
<comment type="similarity">
    <text evidence="2 17">Belongs to the cytochrome c oxidase subunit 2 family.</text>
</comment>